<name>A0AAN8X6J0_HALRR</name>
<dbReference type="AlphaFoldDB" id="A0AAN8X6J0"/>
<accession>A0AAN8X6J0</accession>
<dbReference type="Proteomes" id="UP001381693">
    <property type="component" value="Unassembled WGS sequence"/>
</dbReference>
<keyword evidence="2" id="KW-1133">Transmembrane helix</keyword>
<sequence>MARIPYEILAIHRTASDAFMKSICAYFHVIRQDSRQVNTCKRMEAVSEVIIIIIIIIIISSSSSSSSRDNVIRVVRVFDSAVDRPAMETTVGRYEGHPALIPHTYSVFGHNLLSALTLISAHSQVTATIFRDTSVTDKYAEGHSFTNKSSRSPSQTLVKDR</sequence>
<keyword evidence="2" id="KW-0472">Membrane</keyword>
<reference evidence="3 4" key="1">
    <citation type="submission" date="2023-11" db="EMBL/GenBank/DDBJ databases">
        <title>Halocaridina rubra genome assembly.</title>
        <authorList>
            <person name="Smith C."/>
        </authorList>
    </citation>
    <scope>NUCLEOTIDE SEQUENCE [LARGE SCALE GENOMIC DNA]</scope>
    <source>
        <strain evidence="3">EP-1</strain>
        <tissue evidence="3">Whole</tissue>
    </source>
</reference>
<evidence type="ECO:0000256" key="1">
    <source>
        <dbReference type="SAM" id="MobiDB-lite"/>
    </source>
</evidence>
<evidence type="ECO:0000256" key="2">
    <source>
        <dbReference type="SAM" id="Phobius"/>
    </source>
</evidence>
<evidence type="ECO:0000313" key="3">
    <source>
        <dbReference type="EMBL" id="KAK7078810.1"/>
    </source>
</evidence>
<feature type="transmembrane region" description="Helical" evidence="2">
    <location>
        <begin position="45"/>
        <end position="63"/>
    </location>
</feature>
<keyword evidence="4" id="KW-1185">Reference proteome</keyword>
<comment type="caution">
    <text evidence="3">The sequence shown here is derived from an EMBL/GenBank/DDBJ whole genome shotgun (WGS) entry which is preliminary data.</text>
</comment>
<proteinExistence type="predicted"/>
<dbReference type="EMBL" id="JAXCGZ010007657">
    <property type="protein sequence ID" value="KAK7078810.1"/>
    <property type="molecule type" value="Genomic_DNA"/>
</dbReference>
<organism evidence="3 4">
    <name type="scientific">Halocaridina rubra</name>
    <name type="common">Hawaiian red shrimp</name>
    <dbReference type="NCBI Taxonomy" id="373956"/>
    <lineage>
        <taxon>Eukaryota</taxon>
        <taxon>Metazoa</taxon>
        <taxon>Ecdysozoa</taxon>
        <taxon>Arthropoda</taxon>
        <taxon>Crustacea</taxon>
        <taxon>Multicrustacea</taxon>
        <taxon>Malacostraca</taxon>
        <taxon>Eumalacostraca</taxon>
        <taxon>Eucarida</taxon>
        <taxon>Decapoda</taxon>
        <taxon>Pleocyemata</taxon>
        <taxon>Caridea</taxon>
        <taxon>Atyoidea</taxon>
        <taxon>Atyidae</taxon>
        <taxon>Halocaridina</taxon>
    </lineage>
</organism>
<feature type="region of interest" description="Disordered" evidence="1">
    <location>
        <begin position="142"/>
        <end position="161"/>
    </location>
</feature>
<evidence type="ECO:0000313" key="4">
    <source>
        <dbReference type="Proteomes" id="UP001381693"/>
    </source>
</evidence>
<feature type="compositionally biased region" description="Polar residues" evidence="1">
    <location>
        <begin position="144"/>
        <end position="161"/>
    </location>
</feature>
<gene>
    <name evidence="3" type="ORF">SK128_010612</name>
</gene>
<protein>
    <submittedName>
        <fullName evidence="3">Uncharacterized protein</fullName>
    </submittedName>
</protein>
<keyword evidence="2" id="KW-0812">Transmembrane</keyword>